<gene>
    <name evidence="1" type="ORF">TM448A03878_0009</name>
</gene>
<proteinExistence type="predicted"/>
<accession>A0A6H2A1Y7</accession>
<dbReference type="AlphaFoldDB" id="A0A6H2A1Y7"/>
<organism evidence="1">
    <name type="scientific">viral metagenome</name>
    <dbReference type="NCBI Taxonomy" id="1070528"/>
    <lineage>
        <taxon>unclassified sequences</taxon>
        <taxon>metagenomes</taxon>
        <taxon>organismal metagenomes</taxon>
    </lineage>
</organism>
<dbReference type="EMBL" id="MT144447">
    <property type="protein sequence ID" value="QJA53749.1"/>
    <property type="molecule type" value="Genomic_DNA"/>
</dbReference>
<evidence type="ECO:0000313" key="1">
    <source>
        <dbReference type="EMBL" id="QJA53749.1"/>
    </source>
</evidence>
<name>A0A6H2A1Y7_9ZZZZ</name>
<protein>
    <recommendedName>
        <fullName evidence="2">Agglutinin C-terminal domain-containing protein</fullName>
    </recommendedName>
</protein>
<sequence length="153" mass="17718">MKIRDIIRQLACSICHFLGGKDESTPKLKPAGTIDIHRMSSILLDKLEEMGDTHAELYLADVACKVYKKDDMVKWLSLDETDEITYIAEKMDCDDFAAELYGKGIPLLWSNVHALNFFISEDEKLYFVEPQTDKISQTLENWQGWDCRFFLSR</sequence>
<evidence type="ECO:0008006" key="2">
    <source>
        <dbReference type="Google" id="ProtNLM"/>
    </source>
</evidence>
<reference evidence="1" key="1">
    <citation type="submission" date="2020-03" db="EMBL/GenBank/DDBJ databases">
        <title>The deep terrestrial virosphere.</title>
        <authorList>
            <person name="Holmfeldt K."/>
            <person name="Nilsson E."/>
            <person name="Simone D."/>
            <person name="Lopez-Fernandez M."/>
            <person name="Wu X."/>
            <person name="de Brujin I."/>
            <person name="Lundin D."/>
            <person name="Andersson A."/>
            <person name="Bertilsson S."/>
            <person name="Dopson M."/>
        </authorList>
    </citation>
    <scope>NUCLEOTIDE SEQUENCE</scope>
    <source>
        <strain evidence="1">TM448A03878</strain>
    </source>
</reference>
<dbReference type="Gene3D" id="3.30.460.70">
    <property type="match status" value="2"/>
</dbReference>